<organism evidence="2 3">
    <name type="scientific">Mycolicibacterium hodleri</name>
    <dbReference type="NCBI Taxonomy" id="49897"/>
    <lineage>
        <taxon>Bacteria</taxon>
        <taxon>Bacillati</taxon>
        <taxon>Actinomycetota</taxon>
        <taxon>Actinomycetes</taxon>
        <taxon>Mycobacteriales</taxon>
        <taxon>Mycobacteriaceae</taxon>
        <taxon>Mycolicibacterium</taxon>
    </lineage>
</organism>
<keyword evidence="1" id="KW-1133">Transmembrane helix</keyword>
<sequence length="595" mass="62579">MTTEDMTCRVCDENVPHGEFCGNCGAAVSPRPGDGPSWFRLSTYSAAPAEHVLSPRVTSTIFPALPRRSRPAFGLALLVVVALMPGIALPMWQAALIGLAGFGLPLLFLAYLGETHAFSDLSIGTVVTTAVLGVAFGVGWALATDAAIARTEDDALGLPVSTLRLLVTVLAIPLGFLVLLLAPMIVVRLWRPGVRESLNGFTIGSFGALCFVSAGTLTRLAPEFENGPIGDASRSPVDLVTAGLIQGVALPLTAAAVGGAVGATLWFVPRVDSQRQPPWYALSSPVPAVTFGVVAYLGLGMLELLAPPEVVQIGIYALLVVLALYVLRIVVHSTLLLEDPRRGYTSEPLSCPQCDRVVPDLPFCPRCGAAHHAARTSSASTARLLLTVSISLAVVMIASVAVSSWLTPPAALVVCPPDCGRPPISKPIAINPRFTPDGGEFSVSYPGPQTAYEAHFEPNGVVLDLGAGDGGTLRLFGQPANGQSPKQIADDLLKAHFPNATFDYEIPNAFVGYQLGYGEVADDYPADAIGDDGRNRVLIMVAVKNDYALVAAAAGPFREFSPDFGSGHPSGANFFLALDMAKYVNSFTWRGDPPR</sequence>
<protein>
    <submittedName>
        <fullName evidence="2">Zinc ribbon domain-containing protein</fullName>
    </submittedName>
</protein>
<feature type="transmembrane region" description="Helical" evidence="1">
    <location>
        <begin position="311"/>
        <end position="331"/>
    </location>
</feature>
<feature type="transmembrane region" description="Helical" evidence="1">
    <location>
        <begin position="121"/>
        <end position="143"/>
    </location>
</feature>
<evidence type="ECO:0000313" key="2">
    <source>
        <dbReference type="EMBL" id="TPG37195.1"/>
    </source>
</evidence>
<name>A0A502EHN1_9MYCO</name>
<dbReference type="AlphaFoldDB" id="A0A502EHN1"/>
<reference evidence="2 3" key="1">
    <citation type="journal article" date="2019" name="Environ. Microbiol.">
        <title>Species interactions and distinct microbial communities in high Arctic permafrost affected cryosols are associated with the CH4 and CO2 gas fluxes.</title>
        <authorList>
            <person name="Altshuler I."/>
            <person name="Hamel J."/>
            <person name="Turney S."/>
            <person name="Magnuson E."/>
            <person name="Levesque R."/>
            <person name="Greer C."/>
            <person name="Whyte L.G."/>
        </authorList>
    </citation>
    <scope>NUCLEOTIDE SEQUENCE [LARGE SCALE GENOMIC DNA]</scope>
    <source>
        <strain evidence="2 3">S5.20</strain>
    </source>
</reference>
<proteinExistence type="predicted"/>
<comment type="caution">
    <text evidence="2">The sequence shown here is derived from an EMBL/GenBank/DDBJ whole genome shotgun (WGS) entry which is preliminary data.</text>
</comment>
<feature type="transmembrane region" description="Helical" evidence="1">
    <location>
        <begin position="241"/>
        <end position="267"/>
    </location>
</feature>
<evidence type="ECO:0000256" key="1">
    <source>
        <dbReference type="SAM" id="Phobius"/>
    </source>
</evidence>
<dbReference type="Proteomes" id="UP000320095">
    <property type="component" value="Unassembled WGS sequence"/>
</dbReference>
<feature type="transmembrane region" description="Helical" evidence="1">
    <location>
        <begin position="163"/>
        <end position="186"/>
    </location>
</feature>
<gene>
    <name evidence="2" type="ORF">EAH80_05050</name>
</gene>
<feature type="transmembrane region" description="Helical" evidence="1">
    <location>
        <begin position="279"/>
        <end position="299"/>
    </location>
</feature>
<keyword evidence="1" id="KW-0812">Transmembrane</keyword>
<feature type="transmembrane region" description="Helical" evidence="1">
    <location>
        <begin position="94"/>
        <end position="112"/>
    </location>
</feature>
<feature type="transmembrane region" description="Helical" evidence="1">
    <location>
        <begin position="72"/>
        <end position="88"/>
    </location>
</feature>
<accession>A0A502EHN1</accession>
<feature type="transmembrane region" description="Helical" evidence="1">
    <location>
        <begin position="384"/>
        <end position="406"/>
    </location>
</feature>
<feature type="transmembrane region" description="Helical" evidence="1">
    <location>
        <begin position="198"/>
        <end position="221"/>
    </location>
</feature>
<evidence type="ECO:0000313" key="3">
    <source>
        <dbReference type="Proteomes" id="UP000320095"/>
    </source>
</evidence>
<dbReference type="EMBL" id="RCZG01000001">
    <property type="protein sequence ID" value="TPG37195.1"/>
    <property type="molecule type" value="Genomic_DNA"/>
</dbReference>
<keyword evidence="1" id="KW-0472">Membrane</keyword>
<keyword evidence="3" id="KW-1185">Reference proteome</keyword>